<feature type="compositionally biased region" description="Polar residues" evidence="1">
    <location>
        <begin position="696"/>
        <end position="705"/>
    </location>
</feature>
<dbReference type="Proteomes" id="UP000688137">
    <property type="component" value="Unassembled WGS sequence"/>
</dbReference>
<reference evidence="2" key="1">
    <citation type="submission" date="2021-01" db="EMBL/GenBank/DDBJ databases">
        <authorList>
            <consortium name="Genoscope - CEA"/>
            <person name="William W."/>
        </authorList>
    </citation>
    <scope>NUCLEOTIDE SEQUENCE</scope>
</reference>
<keyword evidence="3" id="KW-1185">Reference proteome</keyword>
<dbReference type="AlphaFoldDB" id="A0A8S1NJC0"/>
<feature type="compositionally biased region" description="Low complexity" evidence="1">
    <location>
        <begin position="638"/>
        <end position="650"/>
    </location>
</feature>
<gene>
    <name evidence="2" type="ORF">PPRIM_AZ9-3.1.T0850188</name>
</gene>
<name>A0A8S1NJC0_PARPR</name>
<accession>A0A8S1NJC0</accession>
<comment type="caution">
    <text evidence="2">The sequence shown here is derived from an EMBL/GenBank/DDBJ whole genome shotgun (WGS) entry which is preliminary data.</text>
</comment>
<evidence type="ECO:0000256" key="1">
    <source>
        <dbReference type="SAM" id="MobiDB-lite"/>
    </source>
</evidence>
<dbReference type="OMA" id="NQCEPAQ"/>
<feature type="compositionally biased region" description="Basic and acidic residues" evidence="1">
    <location>
        <begin position="651"/>
        <end position="661"/>
    </location>
</feature>
<evidence type="ECO:0000313" key="2">
    <source>
        <dbReference type="EMBL" id="CAD8090281.1"/>
    </source>
</evidence>
<sequence length="976" mass="116088">MQTYEFQLNNKRNVEREELYILTIIERVLAGYLSSISYVDQAQFCELLQRKQKEKQFIQPLHLQILSKIKRNLIKKQPPIKEQKVNYEIKRMFSQSIDSRKNYICLSNKKNRKYKELQITQIETQSQTVKDRRSILDLKSNQEGKRLLTNGSYHQNDSTTSRVIINSFQLTNRIKTQADDELKEISIQKQLTSTESNLKNRKQKPIINIVSQYGEIEKQVNNTKQQERNYKTSFNDQLIKVNQNNDNYVIKYNQQHLKPQLNRNNDEIINDQFQIDNKDNYIIVDQVNFQNSQQQSQYLSISNVQNKIDLKQKFQTCYSNDDDDFSCQSKPMMQSEGQKQITYGTHTELPSLDTDLQLKMQTIQSAKCLDKNKEQIYLKNDELIKNQQSQKQEYLNQIDQKSEQHNILEVHEIKKYNQFLSPTQQQNQYKIDDFYEQKQNSISKEDSQFSLLDQSLHKQNNLHAHLNSNRPATSHIDIYKQQEYPQFQTYDNIDQQQKQQQLQLIQQISMTSIMHDDEQHYSNLNQQINIQVNQCEPAQNNVIIEESIECSPIYIIQNQQRITPSFNNLKLENQIQQKDNGIHTQQNQQIQSSILNQPSHTQIHLQSNQYSNNQTQQRMQIQFNTQNSLKNNNKLTTNQKHQVREQQQQQRLDESKPESKLTIESSQGEKSNKSKTIKNSKQLKLHVVAATLTFSTNKSSNQESPQDPIKIEQQEKEKQRQMEYQKQIEKMKYERELMEQYQIPDNMPLSQKRAIIEELIKQIEQIADQDVQYQIMLYKQRQEQIKNATKQDIVFNRYLETCYEQLGHLSEQKLKLLGKDDVNKVSFMRFENQVQTSFPNQEKVFSQEINSPIKKNLKLFSKFDPVEIENQLNRIEEFKQESEILKLFQCFNSQYDKEVNQCDLDYPTEKDKYNHKNEQYNIDQQRSLLVKETQKRKKNKQLDKKLRISTHKIDSKRMDTILLANDKIKSVGQYLL</sequence>
<dbReference type="EMBL" id="CAJJDM010000088">
    <property type="protein sequence ID" value="CAD8090281.1"/>
    <property type="molecule type" value="Genomic_DNA"/>
</dbReference>
<organism evidence="2 3">
    <name type="scientific">Paramecium primaurelia</name>
    <dbReference type="NCBI Taxonomy" id="5886"/>
    <lineage>
        <taxon>Eukaryota</taxon>
        <taxon>Sar</taxon>
        <taxon>Alveolata</taxon>
        <taxon>Ciliophora</taxon>
        <taxon>Intramacronucleata</taxon>
        <taxon>Oligohymenophorea</taxon>
        <taxon>Peniculida</taxon>
        <taxon>Parameciidae</taxon>
        <taxon>Paramecium</taxon>
    </lineage>
</organism>
<proteinExistence type="predicted"/>
<evidence type="ECO:0000313" key="3">
    <source>
        <dbReference type="Proteomes" id="UP000688137"/>
    </source>
</evidence>
<feature type="region of interest" description="Disordered" evidence="1">
    <location>
        <begin position="696"/>
        <end position="720"/>
    </location>
</feature>
<feature type="compositionally biased region" description="Basic and acidic residues" evidence="1">
    <location>
        <begin position="709"/>
        <end position="720"/>
    </location>
</feature>
<protein>
    <submittedName>
        <fullName evidence="2">Uncharacterized protein</fullName>
    </submittedName>
</protein>
<feature type="region of interest" description="Disordered" evidence="1">
    <location>
        <begin position="638"/>
        <end position="679"/>
    </location>
</feature>